<evidence type="ECO:0000313" key="3">
    <source>
        <dbReference type="Proteomes" id="UP000503540"/>
    </source>
</evidence>
<keyword evidence="3" id="KW-1185">Reference proteome</keyword>
<sequence>MRRILAGEPFDQLIDEAQHRAFHLETNDDYLAAGEADSLRAWLADPSGDPGGDWFEPWARQVRATVARNVVVQRARIVSEPHTAYTKYLLALAEHNVAAGEDVRYLPRTEADPADAAAEDFWMLDDSTVAYSLFDAAGYWVGAAATRDPVLVAAAAEIRDRVWAAAIPFGDYAFRWRA</sequence>
<protein>
    <recommendedName>
        <fullName evidence="1">DUF6879 domain-containing protein</fullName>
    </recommendedName>
</protein>
<dbReference type="RefSeq" id="WP_167475627.1">
    <property type="nucleotide sequence ID" value="NZ_CP046172.1"/>
</dbReference>
<reference evidence="2 3" key="1">
    <citation type="journal article" date="2019" name="ACS Chem. Biol.">
        <title>Identification and Mobilization of a Cryptic Antibiotic Biosynthesis Gene Locus from a Human-Pathogenic Nocardia Isolate.</title>
        <authorList>
            <person name="Herisse M."/>
            <person name="Ishida K."/>
            <person name="Porter J.L."/>
            <person name="Howden B."/>
            <person name="Hertweck C."/>
            <person name="Stinear T.P."/>
            <person name="Pidot S.J."/>
        </authorList>
    </citation>
    <scope>NUCLEOTIDE SEQUENCE [LARGE SCALE GENOMIC DNA]</scope>
    <source>
        <strain evidence="2 3">AUSMDU00012717</strain>
    </source>
</reference>
<dbReference type="Pfam" id="PF21806">
    <property type="entry name" value="DUF6879"/>
    <property type="match status" value="1"/>
</dbReference>
<gene>
    <name evidence="2" type="ORF">F5544_25885</name>
</gene>
<feature type="domain" description="DUF6879" evidence="1">
    <location>
        <begin position="10"/>
        <end position="173"/>
    </location>
</feature>
<dbReference type="KEGG" id="nah:F5544_25885"/>
<organism evidence="2 3">
    <name type="scientific">Nocardia arthritidis</name>
    <dbReference type="NCBI Taxonomy" id="228602"/>
    <lineage>
        <taxon>Bacteria</taxon>
        <taxon>Bacillati</taxon>
        <taxon>Actinomycetota</taxon>
        <taxon>Actinomycetes</taxon>
        <taxon>Mycobacteriales</taxon>
        <taxon>Nocardiaceae</taxon>
        <taxon>Nocardia</taxon>
    </lineage>
</organism>
<accession>A0A6G9YIL0</accession>
<name>A0A6G9YIL0_9NOCA</name>
<dbReference type="EMBL" id="CP046172">
    <property type="protein sequence ID" value="QIS13031.1"/>
    <property type="molecule type" value="Genomic_DNA"/>
</dbReference>
<dbReference type="Proteomes" id="UP000503540">
    <property type="component" value="Chromosome"/>
</dbReference>
<evidence type="ECO:0000313" key="2">
    <source>
        <dbReference type="EMBL" id="QIS13031.1"/>
    </source>
</evidence>
<evidence type="ECO:0000259" key="1">
    <source>
        <dbReference type="Pfam" id="PF21806"/>
    </source>
</evidence>
<dbReference type="AlphaFoldDB" id="A0A6G9YIL0"/>
<proteinExistence type="predicted"/>
<dbReference type="InterPro" id="IPR049244">
    <property type="entry name" value="DUF6879"/>
</dbReference>